<dbReference type="FunCoup" id="A0A7R8YT21">
    <property type="interactions" value="51"/>
</dbReference>
<evidence type="ECO:0000313" key="7">
    <source>
        <dbReference type="Proteomes" id="UP000594454"/>
    </source>
</evidence>
<sequence length="370" mass="41533">MATGTGAKPQFAISLYQCINKGRETKNVIISPFAVHLALGMAFMGAAGETKDEMASVLNISKVKAEATKLFARTIHKYQRSSTLSVANKIYLPLNKAVHPYFIQLSEKSFNSSTENIDFSLSTRAASIINDWVEGQTNGRIRNLIDPGRVSARTAMILVNAVYFKGLWKIPFDKKMTRKSEFWIDEMKTVQVDMMTLDRGLIPFSAVEHLDATAVELKFNEGDMSMLIILPDRKMGLSDLETKLDLIHLSTLRKNMRSEKVIVRLPKFTTEFNICLNDILQRMGLVLPFSKNADFSELLDIPSPLNISEVFHKAYIDVTEEGVEAGASAAAMITLSAFPQRPREFIVDHPFILMIVDEDQILFIGKKVDF</sequence>
<organism evidence="6 7">
    <name type="scientific">Hermetia illucens</name>
    <name type="common">Black soldier fly</name>
    <dbReference type="NCBI Taxonomy" id="343691"/>
    <lineage>
        <taxon>Eukaryota</taxon>
        <taxon>Metazoa</taxon>
        <taxon>Ecdysozoa</taxon>
        <taxon>Arthropoda</taxon>
        <taxon>Hexapoda</taxon>
        <taxon>Insecta</taxon>
        <taxon>Pterygota</taxon>
        <taxon>Neoptera</taxon>
        <taxon>Endopterygota</taxon>
        <taxon>Diptera</taxon>
        <taxon>Brachycera</taxon>
        <taxon>Stratiomyomorpha</taxon>
        <taxon>Stratiomyidae</taxon>
        <taxon>Hermetiinae</taxon>
        <taxon>Hermetia</taxon>
    </lineage>
</organism>
<dbReference type="AlphaFoldDB" id="A0A7R8YT21"/>
<dbReference type="InParanoid" id="A0A7R8YT21"/>
<dbReference type="SUPFAM" id="SSF56574">
    <property type="entry name" value="Serpins"/>
    <property type="match status" value="1"/>
</dbReference>
<evidence type="ECO:0000256" key="4">
    <source>
        <dbReference type="RuleBase" id="RU000411"/>
    </source>
</evidence>
<dbReference type="PANTHER" id="PTHR11461">
    <property type="entry name" value="SERINE PROTEASE INHIBITOR, SERPIN"/>
    <property type="match status" value="1"/>
</dbReference>
<reference evidence="6 7" key="1">
    <citation type="submission" date="2020-11" db="EMBL/GenBank/DDBJ databases">
        <authorList>
            <person name="Wallbank WR R."/>
            <person name="Pardo Diaz C."/>
            <person name="Kozak K."/>
            <person name="Martin S."/>
            <person name="Jiggins C."/>
            <person name="Moest M."/>
            <person name="Warren A I."/>
            <person name="Generalovic N T."/>
            <person name="Byers J.R.P. K."/>
            <person name="Montejo-Kovacevich G."/>
            <person name="Yen C E."/>
        </authorList>
    </citation>
    <scope>NUCLEOTIDE SEQUENCE [LARGE SCALE GENOMIC DNA]</scope>
</reference>
<dbReference type="CDD" id="cd19601">
    <property type="entry name" value="serpin42Da-like"/>
    <property type="match status" value="1"/>
</dbReference>
<accession>A0A7R8YT21</accession>
<evidence type="ECO:0000256" key="2">
    <source>
        <dbReference type="ARBA" id="ARBA00022690"/>
    </source>
</evidence>
<dbReference type="InterPro" id="IPR042185">
    <property type="entry name" value="Serpin_sf_2"/>
</dbReference>
<gene>
    <name evidence="6" type="ORF">HERILL_LOCUS7390</name>
</gene>
<feature type="domain" description="Serpin" evidence="5">
    <location>
        <begin position="13"/>
        <end position="370"/>
    </location>
</feature>
<dbReference type="GO" id="GO:0004867">
    <property type="term" value="F:serine-type endopeptidase inhibitor activity"/>
    <property type="evidence" value="ECO:0007669"/>
    <property type="project" value="UniProtKB-KW"/>
</dbReference>
<dbReference type="OrthoDB" id="7990547at2759"/>
<evidence type="ECO:0000256" key="3">
    <source>
        <dbReference type="ARBA" id="ARBA00022900"/>
    </source>
</evidence>
<dbReference type="EMBL" id="LR899011">
    <property type="protein sequence ID" value="CAD7084502.1"/>
    <property type="molecule type" value="Genomic_DNA"/>
</dbReference>
<proteinExistence type="inferred from homology"/>
<dbReference type="Proteomes" id="UP000594454">
    <property type="component" value="Chromosome 3"/>
</dbReference>
<dbReference type="Gene3D" id="3.30.497.10">
    <property type="entry name" value="Antithrombin, subunit I, domain 2"/>
    <property type="match status" value="1"/>
</dbReference>
<evidence type="ECO:0000256" key="1">
    <source>
        <dbReference type="ARBA" id="ARBA00009500"/>
    </source>
</evidence>
<dbReference type="InterPro" id="IPR023796">
    <property type="entry name" value="Serpin_dom"/>
</dbReference>
<dbReference type="GO" id="GO:0005615">
    <property type="term" value="C:extracellular space"/>
    <property type="evidence" value="ECO:0007669"/>
    <property type="project" value="InterPro"/>
</dbReference>
<dbReference type="InterPro" id="IPR000215">
    <property type="entry name" value="Serpin_fam"/>
</dbReference>
<evidence type="ECO:0000313" key="6">
    <source>
        <dbReference type="EMBL" id="CAD7084502.1"/>
    </source>
</evidence>
<dbReference type="PANTHER" id="PTHR11461:SF211">
    <property type="entry name" value="GH10112P-RELATED"/>
    <property type="match status" value="1"/>
</dbReference>
<dbReference type="SMART" id="SM00093">
    <property type="entry name" value="SERPIN"/>
    <property type="match status" value="1"/>
</dbReference>
<dbReference type="InterPro" id="IPR042178">
    <property type="entry name" value="Serpin_sf_1"/>
</dbReference>
<protein>
    <recommendedName>
        <fullName evidence="5">Serpin domain-containing protein</fullName>
    </recommendedName>
</protein>
<dbReference type="Gene3D" id="2.30.39.10">
    <property type="entry name" value="Alpha-1-antitrypsin, domain 1"/>
    <property type="match status" value="1"/>
</dbReference>
<keyword evidence="3" id="KW-0722">Serine protease inhibitor</keyword>
<keyword evidence="2" id="KW-0646">Protease inhibitor</keyword>
<dbReference type="InterPro" id="IPR023795">
    <property type="entry name" value="Serpin_CS"/>
</dbReference>
<dbReference type="InterPro" id="IPR036186">
    <property type="entry name" value="Serpin_sf"/>
</dbReference>
<keyword evidence="7" id="KW-1185">Reference proteome</keyword>
<comment type="similarity">
    <text evidence="1 4">Belongs to the serpin family.</text>
</comment>
<evidence type="ECO:0000259" key="5">
    <source>
        <dbReference type="SMART" id="SM00093"/>
    </source>
</evidence>
<name>A0A7R8YT21_HERIL</name>
<dbReference type="PROSITE" id="PS00284">
    <property type="entry name" value="SERPIN"/>
    <property type="match status" value="1"/>
</dbReference>
<dbReference type="Pfam" id="PF00079">
    <property type="entry name" value="Serpin"/>
    <property type="match status" value="1"/>
</dbReference>